<dbReference type="CDD" id="cd03808">
    <property type="entry name" value="GT4_CapM-like"/>
    <property type="match status" value="1"/>
</dbReference>
<name>A0A7Z7MV35_9PROT</name>
<organism evidence="2 3">
    <name type="scientific">Sterolibacterium denitrificans</name>
    <dbReference type="NCBI Taxonomy" id="157592"/>
    <lineage>
        <taxon>Bacteria</taxon>
        <taxon>Pseudomonadati</taxon>
        <taxon>Pseudomonadota</taxon>
        <taxon>Betaproteobacteria</taxon>
        <taxon>Nitrosomonadales</taxon>
        <taxon>Sterolibacteriaceae</taxon>
        <taxon>Sterolibacterium</taxon>
    </lineage>
</organism>
<dbReference type="Gene3D" id="3.40.50.2000">
    <property type="entry name" value="Glycogen Phosphorylase B"/>
    <property type="match status" value="2"/>
</dbReference>
<dbReference type="Pfam" id="PF13692">
    <property type="entry name" value="Glyco_trans_1_4"/>
    <property type="match status" value="1"/>
</dbReference>
<dbReference type="Proteomes" id="UP000242886">
    <property type="component" value="Chromosome SDENCHOL"/>
</dbReference>
<dbReference type="RefSeq" id="WP_154716182.1">
    <property type="nucleotide sequence ID" value="NZ_LT837803.1"/>
</dbReference>
<protein>
    <submittedName>
        <fullName evidence="2">Alpha-D-QuiNAc alpha-1,3-galactosyltransferase</fullName>
    </submittedName>
</protein>
<gene>
    <name evidence="2" type="ORF">SDENCHOL_10942</name>
</gene>
<dbReference type="GO" id="GO:0016757">
    <property type="term" value="F:glycosyltransferase activity"/>
    <property type="evidence" value="ECO:0007669"/>
    <property type="project" value="UniProtKB-KW"/>
</dbReference>
<reference evidence="2" key="1">
    <citation type="submission" date="2017-03" db="EMBL/GenBank/DDBJ databases">
        <authorList>
            <consortium name="AG Boll"/>
        </authorList>
    </citation>
    <scope>NUCLEOTIDE SEQUENCE [LARGE SCALE GENOMIC DNA]</scope>
    <source>
        <strain evidence="2">Chol</strain>
    </source>
</reference>
<dbReference type="InterPro" id="IPR028098">
    <property type="entry name" value="Glyco_trans_4-like_N"/>
</dbReference>
<dbReference type="AlphaFoldDB" id="A0A7Z7MV35"/>
<evidence type="ECO:0000259" key="1">
    <source>
        <dbReference type="Pfam" id="PF13477"/>
    </source>
</evidence>
<dbReference type="SUPFAM" id="SSF53756">
    <property type="entry name" value="UDP-Glycosyltransferase/glycogen phosphorylase"/>
    <property type="match status" value="1"/>
</dbReference>
<accession>A0A7Z7MV35</accession>
<dbReference type="PANTHER" id="PTHR12526">
    <property type="entry name" value="GLYCOSYLTRANSFERASE"/>
    <property type="match status" value="1"/>
</dbReference>
<dbReference type="EMBL" id="LT837803">
    <property type="protein sequence ID" value="SMB23868.1"/>
    <property type="molecule type" value="Genomic_DNA"/>
</dbReference>
<feature type="domain" description="Glycosyltransferase subfamily 4-like N-terminal" evidence="1">
    <location>
        <begin position="3"/>
        <end position="137"/>
    </location>
</feature>
<dbReference type="PANTHER" id="PTHR12526:SF638">
    <property type="entry name" value="SPORE COAT PROTEIN SA"/>
    <property type="match status" value="1"/>
</dbReference>
<keyword evidence="3" id="KW-1185">Reference proteome</keyword>
<proteinExistence type="predicted"/>
<evidence type="ECO:0000313" key="2">
    <source>
        <dbReference type="EMBL" id="SMB23868.1"/>
    </source>
</evidence>
<dbReference type="Pfam" id="PF13477">
    <property type="entry name" value="Glyco_trans_4_2"/>
    <property type="match status" value="1"/>
</dbReference>
<sequence>MRLFFLITEDWFFCSHFLTRAVAAREAGYEVSVVARERQHGARIRAAGLRLIPLPFDRRSLNPLRELQQLWMIWRLYRRERPDIVHHIAVKPILYGSLAARLAGVRGVVNAPVGMGYVFSSQDRGARLLRPLLRLGYRLLLNPPGSRVIFENRDDLESFVAEGAVRREAAVLIRGAGVDVSRFQPSAGAVEQKDLPVVILVARMLRDKGVLEFVAAARQLHASGVAARFVLVGDPDPENPASLDETSLRAWHGHEGIEWWGRREDMPQVFAQADIVCLPSYREGLPKVLLEAAACGRALVATDVPGCREIVFHEQNGLRVPARDAVALAAAIRRLLDDAALRARFGRAGRAMVEAAFSDAIVVEQTLAVYREMSARQ</sequence>
<evidence type="ECO:0000313" key="3">
    <source>
        <dbReference type="Proteomes" id="UP000242886"/>
    </source>
</evidence>